<dbReference type="PANTHER" id="PTHR34582:SF6">
    <property type="entry name" value="UPF0702 TRANSMEMBRANE PROTEIN YCAP"/>
    <property type="match status" value="1"/>
</dbReference>
<evidence type="ECO:0000256" key="3">
    <source>
        <dbReference type="ARBA" id="ARBA00022475"/>
    </source>
</evidence>
<comment type="subcellular location">
    <subcellularLocation>
        <location evidence="1">Cell membrane</location>
        <topology evidence="1">Multi-pass membrane protein</topology>
    </subcellularLocation>
</comment>
<dbReference type="Gene3D" id="3.30.240.20">
    <property type="entry name" value="bsu07140 like domains"/>
    <property type="match status" value="1"/>
</dbReference>
<feature type="domain" description="YetF C-terminal" evidence="8">
    <location>
        <begin position="90"/>
        <end position="159"/>
    </location>
</feature>
<evidence type="ECO:0000256" key="2">
    <source>
        <dbReference type="ARBA" id="ARBA00006448"/>
    </source>
</evidence>
<gene>
    <name evidence="10" type="ORF">SAMN05421545_2987</name>
</gene>
<keyword evidence="3" id="KW-1003">Cell membrane</keyword>
<evidence type="ECO:0008006" key="12">
    <source>
        <dbReference type="Google" id="ProtNLM"/>
    </source>
</evidence>
<evidence type="ECO:0000256" key="5">
    <source>
        <dbReference type="ARBA" id="ARBA00022989"/>
    </source>
</evidence>
<evidence type="ECO:0000313" key="10">
    <source>
        <dbReference type="EMBL" id="SIR26190.1"/>
    </source>
</evidence>
<keyword evidence="4 7" id="KW-0812">Transmembrane</keyword>
<evidence type="ECO:0000256" key="6">
    <source>
        <dbReference type="ARBA" id="ARBA00023136"/>
    </source>
</evidence>
<dbReference type="EMBL" id="FTNM01000004">
    <property type="protein sequence ID" value="SIR26190.1"/>
    <property type="molecule type" value="Genomic_DNA"/>
</dbReference>
<sequence>MEKFFFDNWDSIFRTFTITILAYIAMVLLLRSSGKRTLSKMNAFDFIVTVALGSALASVSLNKNVALADGVLAFFLLIFLQYVITWLSVRYKAVKHFITSKPTLLLYKGELIDEALKKERVTIEEINSAARNGGQEDLSKIDVMILESTGEITVIPTIKSDSPNALKDAGNYPR</sequence>
<dbReference type="RefSeq" id="WP_076422667.1">
    <property type="nucleotide sequence ID" value="NZ_FTNM01000004.1"/>
</dbReference>
<feature type="transmembrane region" description="Helical" evidence="7">
    <location>
        <begin position="42"/>
        <end position="61"/>
    </location>
</feature>
<dbReference type="InterPro" id="IPR048454">
    <property type="entry name" value="YetF_N"/>
</dbReference>
<dbReference type="InterPro" id="IPR007353">
    <property type="entry name" value="DUF421"/>
</dbReference>
<dbReference type="PANTHER" id="PTHR34582">
    <property type="entry name" value="UPF0702 TRANSMEMBRANE PROTEIN YCAP"/>
    <property type="match status" value="1"/>
</dbReference>
<organism evidence="10 11">
    <name type="scientific">Pontibacter lucknowensis</name>
    <dbReference type="NCBI Taxonomy" id="1077936"/>
    <lineage>
        <taxon>Bacteria</taxon>
        <taxon>Pseudomonadati</taxon>
        <taxon>Bacteroidota</taxon>
        <taxon>Cytophagia</taxon>
        <taxon>Cytophagales</taxon>
        <taxon>Hymenobacteraceae</taxon>
        <taxon>Pontibacter</taxon>
    </lineage>
</organism>
<keyword evidence="11" id="KW-1185">Reference proteome</keyword>
<dbReference type="GO" id="GO:0005886">
    <property type="term" value="C:plasma membrane"/>
    <property type="evidence" value="ECO:0007669"/>
    <property type="project" value="UniProtKB-SubCell"/>
</dbReference>
<comment type="similarity">
    <text evidence="2">Belongs to the UPF0702 family.</text>
</comment>
<dbReference type="InterPro" id="IPR023090">
    <property type="entry name" value="UPF0702_alpha/beta_dom_sf"/>
</dbReference>
<dbReference type="OrthoDB" id="9793799at2"/>
<keyword evidence="5 7" id="KW-1133">Transmembrane helix</keyword>
<dbReference type="Pfam" id="PF04239">
    <property type="entry name" value="DUF421"/>
    <property type="match status" value="1"/>
</dbReference>
<evidence type="ECO:0000259" key="9">
    <source>
        <dbReference type="Pfam" id="PF20730"/>
    </source>
</evidence>
<accession>A0A1N6ZH23</accession>
<name>A0A1N6ZH23_9BACT</name>
<evidence type="ECO:0000313" key="11">
    <source>
        <dbReference type="Proteomes" id="UP000185924"/>
    </source>
</evidence>
<dbReference type="STRING" id="1077936.SAMN05421545_2987"/>
<feature type="domain" description="YetF-like N-terminal transmembrane" evidence="9">
    <location>
        <begin position="20"/>
        <end position="87"/>
    </location>
</feature>
<proteinExistence type="inferred from homology"/>
<evidence type="ECO:0000259" key="8">
    <source>
        <dbReference type="Pfam" id="PF04239"/>
    </source>
</evidence>
<dbReference type="AlphaFoldDB" id="A0A1N6ZH23"/>
<evidence type="ECO:0000256" key="7">
    <source>
        <dbReference type="SAM" id="Phobius"/>
    </source>
</evidence>
<reference evidence="11" key="1">
    <citation type="submission" date="2017-01" db="EMBL/GenBank/DDBJ databases">
        <authorList>
            <person name="Varghese N."/>
            <person name="Submissions S."/>
        </authorList>
    </citation>
    <scope>NUCLEOTIDE SEQUENCE [LARGE SCALE GENOMIC DNA]</scope>
    <source>
        <strain evidence="11">DM9</strain>
    </source>
</reference>
<evidence type="ECO:0000256" key="1">
    <source>
        <dbReference type="ARBA" id="ARBA00004651"/>
    </source>
</evidence>
<dbReference type="Proteomes" id="UP000185924">
    <property type="component" value="Unassembled WGS sequence"/>
</dbReference>
<evidence type="ECO:0000256" key="4">
    <source>
        <dbReference type="ARBA" id="ARBA00022692"/>
    </source>
</evidence>
<feature type="transmembrane region" description="Helical" evidence="7">
    <location>
        <begin position="67"/>
        <end position="89"/>
    </location>
</feature>
<dbReference type="Pfam" id="PF20730">
    <property type="entry name" value="YetF_N"/>
    <property type="match status" value="1"/>
</dbReference>
<protein>
    <recommendedName>
        <fullName evidence="12">DUF421 domain-containing protein</fullName>
    </recommendedName>
</protein>
<feature type="transmembrane region" description="Helical" evidence="7">
    <location>
        <begin position="12"/>
        <end position="30"/>
    </location>
</feature>
<keyword evidence="6 7" id="KW-0472">Membrane</keyword>